<dbReference type="InterPro" id="IPR029044">
    <property type="entry name" value="Nucleotide-diphossugar_trans"/>
</dbReference>
<evidence type="ECO:0000313" key="2">
    <source>
        <dbReference type="Proteomes" id="UP001529338"/>
    </source>
</evidence>
<keyword evidence="1" id="KW-0328">Glycosyltransferase</keyword>
<sequence>MAARGAVVVVNHGASDLLEAHLARTAAGLDALVVVVDNSPSEAARARARELAGEHGWVLVETANDGFGAGVNAGAEEALERGARALLVVNPDLDVAAADAAALLDQVLDEPGVLVAPVVQREDGSTWFSGGSLDPATGRTRSTQPDPAVAVDWLSGACLAVSAEAWRALGGFDPRFFLYWEDVDLSWRARAAGLRLAVRRDVVATHAVGGTQEHAGSRRKSDLYYAQNCRNRLLFAALHLDARTRRRWALRAPGYARAVLLRGGRRQLLEGPGPVLAVTRGTFAGLRAIARPPARHGGP</sequence>
<dbReference type="PANTHER" id="PTHR43179:SF7">
    <property type="entry name" value="RHAMNOSYLTRANSFERASE WBBL"/>
    <property type="match status" value="1"/>
</dbReference>
<dbReference type="RefSeq" id="WP_289455413.1">
    <property type="nucleotide sequence ID" value="NZ_JAUCGQ010000001.1"/>
</dbReference>
<protein>
    <submittedName>
        <fullName evidence="1">Glycosyltransferase family 2 protein</fullName>
        <ecNumber evidence="1">2.4.-.-</ecNumber>
    </submittedName>
</protein>
<dbReference type="PANTHER" id="PTHR43179">
    <property type="entry name" value="RHAMNOSYLTRANSFERASE WBBL"/>
    <property type="match status" value="1"/>
</dbReference>
<organism evidence="1 2">
    <name type="scientific">Cellulomonas alba</name>
    <dbReference type="NCBI Taxonomy" id="3053467"/>
    <lineage>
        <taxon>Bacteria</taxon>
        <taxon>Bacillati</taxon>
        <taxon>Actinomycetota</taxon>
        <taxon>Actinomycetes</taxon>
        <taxon>Micrococcales</taxon>
        <taxon>Cellulomonadaceae</taxon>
        <taxon>Cellulomonas</taxon>
    </lineage>
</organism>
<dbReference type="Pfam" id="PF13641">
    <property type="entry name" value="Glyco_tranf_2_3"/>
    <property type="match status" value="1"/>
</dbReference>
<gene>
    <name evidence="1" type="ORF">QRT04_11610</name>
</gene>
<keyword evidence="2" id="KW-1185">Reference proteome</keyword>
<dbReference type="Proteomes" id="UP001529338">
    <property type="component" value="Unassembled WGS sequence"/>
</dbReference>
<dbReference type="EMBL" id="JAUCGQ010000001">
    <property type="protein sequence ID" value="MDM7855575.1"/>
    <property type="molecule type" value="Genomic_DNA"/>
</dbReference>
<dbReference type="GO" id="GO:0016757">
    <property type="term" value="F:glycosyltransferase activity"/>
    <property type="evidence" value="ECO:0007669"/>
    <property type="project" value="UniProtKB-KW"/>
</dbReference>
<dbReference type="EC" id="2.4.-.-" evidence="1"/>
<proteinExistence type="predicted"/>
<comment type="caution">
    <text evidence="1">The sequence shown here is derived from an EMBL/GenBank/DDBJ whole genome shotgun (WGS) entry which is preliminary data.</text>
</comment>
<dbReference type="SUPFAM" id="SSF53448">
    <property type="entry name" value="Nucleotide-diphospho-sugar transferases"/>
    <property type="match status" value="1"/>
</dbReference>
<dbReference type="Gene3D" id="3.90.550.10">
    <property type="entry name" value="Spore Coat Polysaccharide Biosynthesis Protein SpsA, Chain A"/>
    <property type="match status" value="1"/>
</dbReference>
<name>A0ABT7SHB6_9CELL</name>
<reference evidence="1 2" key="1">
    <citation type="submission" date="2023-06" db="EMBL/GenBank/DDBJ databases">
        <title>Cellulomonas sp. MW4 Whole genome sequence.</title>
        <authorList>
            <person name="Park S."/>
        </authorList>
    </citation>
    <scope>NUCLEOTIDE SEQUENCE [LARGE SCALE GENOMIC DNA]</scope>
    <source>
        <strain evidence="1 2">MW4</strain>
    </source>
</reference>
<accession>A0ABT7SHB6</accession>
<keyword evidence="1" id="KW-0808">Transferase</keyword>
<evidence type="ECO:0000313" key="1">
    <source>
        <dbReference type="EMBL" id="MDM7855575.1"/>
    </source>
</evidence>